<organism evidence="1 2">
    <name type="scientific">Algimonas porphyrae</name>
    <dbReference type="NCBI Taxonomy" id="1128113"/>
    <lineage>
        <taxon>Bacteria</taxon>
        <taxon>Pseudomonadati</taxon>
        <taxon>Pseudomonadota</taxon>
        <taxon>Alphaproteobacteria</taxon>
        <taxon>Maricaulales</taxon>
        <taxon>Robiginitomaculaceae</taxon>
        <taxon>Algimonas</taxon>
    </lineage>
</organism>
<comment type="caution">
    <text evidence="1">The sequence shown here is derived from an EMBL/GenBank/DDBJ whole genome shotgun (WGS) entry which is preliminary data.</text>
</comment>
<proteinExistence type="predicted"/>
<dbReference type="Proteomes" id="UP001161390">
    <property type="component" value="Unassembled WGS sequence"/>
</dbReference>
<dbReference type="InterPro" id="IPR016084">
    <property type="entry name" value="Haem_Oase-like_multi-hlx"/>
</dbReference>
<gene>
    <name evidence="1" type="ORF">GCM10007854_28170</name>
</gene>
<dbReference type="CDD" id="cd19166">
    <property type="entry name" value="HemeO-bac"/>
    <property type="match status" value="1"/>
</dbReference>
<keyword evidence="2" id="KW-1185">Reference proteome</keyword>
<name>A0ABQ5V6G4_9PROT</name>
<protein>
    <recommendedName>
        <fullName evidence="3">Heme oxygenase</fullName>
    </recommendedName>
</protein>
<dbReference type="Gene3D" id="1.20.910.10">
    <property type="entry name" value="Heme oxygenase-like"/>
    <property type="match status" value="1"/>
</dbReference>
<reference evidence="1" key="2">
    <citation type="submission" date="2023-01" db="EMBL/GenBank/DDBJ databases">
        <title>Draft genome sequence of Algimonas porphyrae strain NBRC 108216.</title>
        <authorList>
            <person name="Sun Q."/>
            <person name="Mori K."/>
        </authorList>
    </citation>
    <scope>NUCLEOTIDE SEQUENCE</scope>
    <source>
        <strain evidence="1">NBRC 108216</strain>
    </source>
</reference>
<dbReference type="SUPFAM" id="SSF48613">
    <property type="entry name" value="Heme oxygenase-like"/>
    <property type="match status" value="1"/>
</dbReference>
<reference evidence="1" key="1">
    <citation type="journal article" date="2014" name="Int. J. Syst. Evol. Microbiol.">
        <title>Complete genome of a new Firmicutes species belonging to the dominant human colonic microbiota ('Ruminococcus bicirculans') reveals two chromosomes and a selective capacity to utilize plant glucans.</title>
        <authorList>
            <consortium name="NISC Comparative Sequencing Program"/>
            <person name="Wegmann U."/>
            <person name="Louis P."/>
            <person name="Goesmann A."/>
            <person name="Henrissat B."/>
            <person name="Duncan S.H."/>
            <person name="Flint H.J."/>
        </authorList>
    </citation>
    <scope>NUCLEOTIDE SEQUENCE</scope>
    <source>
        <strain evidence="1">NBRC 108216</strain>
    </source>
</reference>
<evidence type="ECO:0000313" key="1">
    <source>
        <dbReference type="EMBL" id="GLQ21862.1"/>
    </source>
</evidence>
<sequence>MSLRMRLRTETRAAHEQLDHIADGLDLTMRRDYIRFLLAHRRAYAALHAARIGLTDLLARRISQVDQDLAHFDIDATADATEDLPIDPDIEMIGLSYVILGSHLGAVQIAKQVGRSDDLSLRAATTMLTDQTLAPLWRDFVQASRNLPDTGADADRIILSATHTFSLFEAAFRSVIDADAA</sequence>
<evidence type="ECO:0000313" key="2">
    <source>
        <dbReference type="Proteomes" id="UP001161390"/>
    </source>
</evidence>
<accession>A0ABQ5V6G4</accession>
<evidence type="ECO:0008006" key="3">
    <source>
        <dbReference type="Google" id="ProtNLM"/>
    </source>
</evidence>
<dbReference type="RefSeq" id="WP_284373864.1">
    <property type="nucleotide sequence ID" value="NZ_BSNJ01000007.1"/>
</dbReference>
<dbReference type="EMBL" id="BSNJ01000007">
    <property type="protein sequence ID" value="GLQ21862.1"/>
    <property type="molecule type" value="Genomic_DNA"/>
</dbReference>